<dbReference type="GeneID" id="111251739"/>
<keyword evidence="5" id="KW-0418">Kinase</keyword>
<dbReference type="KEGG" id="vde:111251739"/>
<sequence length="366" mass="42216">MANNLDENLRPTLNQQDVEFVLEDQFGISRDRVDSVKLLAGYDDQNFYVKLKPDGREVLLKITNWRDSENVQLIGEMTELMCQLGKSVPCSVPLQTKTGSPLGRYVYQDSENHRRECIVRLFNFLPGKIMTPGTITRSQAFQWGDLLGRMHLALDSMEFPTISERTFIWAWEGVPQVKRYLDVVSDQDRKDLAQHFFDKYEYEMLPRMRQLKRDLIHGDLNERNVLTNAAGEVYAVLDFGDCHGGPRAWDLALVLAYLSLMLPDIQRDLVNYLGDAISGYAKHMPNVVRDTCDVETLKTLICTRLCQSLVLGLQSFKVKCDPYVLTTQKKGWFVLRQLHSETRQNITDVWNKLLKPYGMMLKETAH</sequence>
<dbReference type="EC" id="2.7.1.81" evidence="8"/>
<comment type="subcellular location">
    <subcellularLocation>
        <location evidence="1">Cytoplasm</location>
    </subcellularLocation>
</comment>
<dbReference type="EnsemblMetazoa" id="XM_022808656">
    <property type="protein sequence ID" value="XP_022664391"/>
    <property type="gene ID" value="LOC111251739"/>
</dbReference>
<dbReference type="Gene3D" id="3.90.1200.10">
    <property type="match status" value="1"/>
</dbReference>
<dbReference type="InterPro" id="IPR011009">
    <property type="entry name" value="Kinase-like_dom_sf"/>
</dbReference>
<dbReference type="RefSeq" id="XP_022664390.1">
    <property type="nucleotide sequence ID" value="XM_022808655.1"/>
</dbReference>
<dbReference type="OrthoDB" id="9973935at2759"/>
<dbReference type="AlphaFoldDB" id="A0A7M7KJ42"/>
<evidence type="ECO:0000313" key="12">
    <source>
        <dbReference type="Proteomes" id="UP000594260"/>
    </source>
</evidence>
<organism evidence="11 12">
    <name type="scientific">Varroa destructor</name>
    <name type="common">Honeybee mite</name>
    <dbReference type="NCBI Taxonomy" id="109461"/>
    <lineage>
        <taxon>Eukaryota</taxon>
        <taxon>Metazoa</taxon>
        <taxon>Ecdysozoa</taxon>
        <taxon>Arthropoda</taxon>
        <taxon>Chelicerata</taxon>
        <taxon>Arachnida</taxon>
        <taxon>Acari</taxon>
        <taxon>Parasitiformes</taxon>
        <taxon>Mesostigmata</taxon>
        <taxon>Gamasina</taxon>
        <taxon>Dermanyssoidea</taxon>
        <taxon>Varroidae</taxon>
        <taxon>Varroa</taxon>
    </lineage>
</organism>
<dbReference type="PANTHER" id="PTHR21064">
    <property type="entry name" value="AMINOGLYCOSIDE PHOSPHOTRANSFERASE DOMAIN-CONTAINING PROTEIN-RELATED"/>
    <property type="match status" value="1"/>
</dbReference>
<evidence type="ECO:0000256" key="3">
    <source>
        <dbReference type="ARBA" id="ARBA00022490"/>
    </source>
</evidence>
<evidence type="ECO:0000256" key="9">
    <source>
        <dbReference type="ARBA" id="ARBA00040505"/>
    </source>
</evidence>
<evidence type="ECO:0000256" key="4">
    <source>
        <dbReference type="ARBA" id="ARBA00022679"/>
    </source>
</evidence>
<evidence type="ECO:0000256" key="8">
    <source>
        <dbReference type="ARBA" id="ARBA00038873"/>
    </source>
</evidence>
<dbReference type="PANTHER" id="PTHR21064:SF1">
    <property type="entry name" value="HYDROXYLYSINE KINASE"/>
    <property type="match status" value="1"/>
</dbReference>
<dbReference type="EnsemblMetazoa" id="XM_022808657">
    <property type="protein sequence ID" value="XP_022664392"/>
    <property type="gene ID" value="LOC111251739"/>
</dbReference>
<evidence type="ECO:0000256" key="5">
    <source>
        <dbReference type="ARBA" id="ARBA00022777"/>
    </source>
</evidence>
<proteinExistence type="inferred from homology"/>
<dbReference type="SUPFAM" id="SSF56112">
    <property type="entry name" value="Protein kinase-like (PK-like)"/>
    <property type="match status" value="1"/>
</dbReference>
<dbReference type="EnsemblMetazoa" id="XM_022808654">
    <property type="protein sequence ID" value="XP_022664389"/>
    <property type="gene ID" value="LOC111251739"/>
</dbReference>
<accession>A0A7M7KJ42</accession>
<keyword evidence="4" id="KW-0808">Transferase</keyword>
<dbReference type="RefSeq" id="XP_022664389.1">
    <property type="nucleotide sequence ID" value="XM_022808654.1"/>
</dbReference>
<evidence type="ECO:0000256" key="2">
    <source>
        <dbReference type="ARBA" id="ARBA00006219"/>
    </source>
</evidence>
<comment type="catalytic activity">
    <reaction evidence="6">
        <text>(5R)-5-hydroxy-L-lysine + GTP = (5R)-5-phosphooxy-L-lysine + GDP + H(+)</text>
        <dbReference type="Rhea" id="RHEA:19049"/>
        <dbReference type="ChEBI" id="CHEBI:15378"/>
        <dbReference type="ChEBI" id="CHEBI:37565"/>
        <dbReference type="ChEBI" id="CHEBI:57882"/>
        <dbReference type="ChEBI" id="CHEBI:58189"/>
        <dbReference type="ChEBI" id="CHEBI:58357"/>
        <dbReference type="EC" id="2.7.1.81"/>
    </reaction>
</comment>
<dbReference type="InterPro" id="IPR050249">
    <property type="entry name" value="Pseudomonas-type_ThrB"/>
</dbReference>
<evidence type="ECO:0000259" key="10">
    <source>
        <dbReference type="Pfam" id="PF01636"/>
    </source>
</evidence>
<dbReference type="RefSeq" id="XP_022664392.1">
    <property type="nucleotide sequence ID" value="XM_022808657.1"/>
</dbReference>
<evidence type="ECO:0000256" key="6">
    <source>
        <dbReference type="ARBA" id="ARBA00036820"/>
    </source>
</evidence>
<name>A0A7M7KJ42_VARDE</name>
<dbReference type="RefSeq" id="XP_022664388.1">
    <property type="nucleotide sequence ID" value="XM_022808653.1"/>
</dbReference>
<dbReference type="FunCoup" id="A0A7M7KJ42">
    <property type="interactions" value="131"/>
</dbReference>
<dbReference type="InterPro" id="IPR002575">
    <property type="entry name" value="Aminoglycoside_PTrfase"/>
</dbReference>
<dbReference type="EnsemblMetazoa" id="XM_022808653">
    <property type="protein sequence ID" value="XP_022664388"/>
    <property type="gene ID" value="LOC111251739"/>
</dbReference>
<keyword evidence="12" id="KW-1185">Reference proteome</keyword>
<keyword evidence="3" id="KW-0963">Cytoplasm</keyword>
<dbReference type="RefSeq" id="XP_022664391.1">
    <property type="nucleotide sequence ID" value="XM_022808656.1"/>
</dbReference>
<dbReference type="Pfam" id="PF01636">
    <property type="entry name" value="APH"/>
    <property type="match status" value="1"/>
</dbReference>
<protein>
    <recommendedName>
        <fullName evidence="9">Hydroxylysine kinase</fullName>
        <ecNumber evidence="8">2.7.1.81</ecNumber>
    </recommendedName>
</protein>
<comment type="function">
    <text evidence="7">Catalyzes the GTP-dependent phosphorylation of 5-hydroxy-L-lysine.</text>
</comment>
<dbReference type="GO" id="GO:0047992">
    <property type="term" value="F:hydroxylysine kinase activity"/>
    <property type="evidence" value="ECO:0007669"/>
    <property type="project" value="UniProtKB-EC"/>
</dbReference>
<dbReference type="InParanoid" id="A0A7M7KJ42"/>
<evidence type="ECO:0000313" key="11">
    <source>
        <dbReference type="EnsemblMetazoa" id="XP_022664388"/>
    </source>
</evidence>
<dbReference type="GO" id="GO:0005737">
    <property type="term" value="C:cytoplasm"/>
    <property type="evidence" value="ECO:0007669"/>
    <property type="project" value="UniProtKB-SubCell"/>
</dbReference>
<dbReference type="OMA" id="AAHSCQL"/>
<comment type="similarity">
    <text evidence="2">Belongs to the aminoglycoside phosphotransferase family.</text>
</comment>
<evidence type="ECO:0000256" key="1">
    <source>
        <dbReference type="ARBA" id="ARBA00004496"/>
    </source>
</evidence>
<reference evidence="11" key="1">
    <citation type="submission" date="2021-01" db="UniProtKB">
        <authorList>
            <consortium name="EnsemblMetazoa"/>
        </authorList>
    </citation>
    <scope>IDENTIFICATION</scope>
</reference>
<feature type="domain" description="Aminoglycoside phosphotransferase" evidence="10">
    <location>
        <begin position="39"/>
        <end position="258"/>
    </location>
</feature>
<evidence type="ECO:0000256" key="7">
    <source>
        <dbReference type="ARBA" id="ARBA00037368"/>
    </source>
</evidence>
<dbReference type="EnsemblMetazoa" id="XM_022808655">
    <property type="protein sequence ID" value="XP_022664390"/>
    <property type="gene ID" value="LOC111251739"/>
</dbReference>
<dbReference type="Proteomes" id="UP000594260">
    <property type="component" value="Unplaced"/>
</dbReference>